<comment type="caution">
    <text evidence="2">The sequence shown here is derived from an EMBL/GenBank/DDBJ whole genome shotgun (WGS) entry which is preliminary data.</text>
</comment>
<proteinExistence type="predicted"/>
<reference evidence="2" key="1">
    <citation type="submission" date="2021-04" db="EMBL/GenBank/DDBJ databases">
        <title>Genomic features of Candidatus Phytoplasma meliae isolate ChTYXIII (1SrXIII-G).</title>
        <authorList>
            <person name="Fernandez F.D."/>
            <person name="Conci L.R."/>
        </authorList>
    </citation>
    <scope>NUCLEOTIDE SEQUENCE [LARGE SCALE GENOMIC DNA]</scope>
    <source>
        <strain evidence="2">ChTYXIII-Mo</strain>
    </source>
</reference>
<evidence type="ECO:0000313" key="2">
    <source>
        <dbReference type="EMBL" id="MBP5835644.1"/>
    </source>
</evidence>
<sequence length="203" mass="23489">MNVYMHKKKVFIKIILIFLLIASIGTIGGLIWHIHKKEIHLDEIKISKPQEIITIETTKLATENLIPKGSPRLSNEEVYELIYYTKVTNKSIDNLKLQLAQEISIKDDNNIGGNSNQEEIISLLKQLIDIKYLWKATNSNDYHTYDPNNKPLMKHNESIDVKTTIELNIDNLPKENNHESMKVLKDKIPFYSCKGILSYELLE</sequence>
<keyword evidence="1" id="KW-0812">Transmembrane</keyword>
<name>A0ABS5CXC3_9MOLU</name>
<accession>A0ABS5CXC3</accession>
<organism evidence="2 3">
    <name type="scientific">Candidatus Phytoplasma meliae</name>
    <dbReference type="NCBI Taxonomy" id="1848402"/>
    <lineage>
        <taxon>Bacteria</taxon>
        <taxon>Bacillati</taxon>
        <taxon>Mycoplasmatota</taxon>
        <taxon>Mollicutes</taxon>
        <taxon>Acholeplasmatales</taxon>
        <taxon>Acholeplasmataceae</taxon>
        <taxon>Candidatus Phytoplasma</taxon>
        <taxon>16SrXIII (Mexican periwinkle virescence group)</taxon>
    </lineage>
</organism>
<dbReference type="EMBL" id="JACAOD020000001">
    <property type="protein sequence ID" value="MBP5835644.1"/>
    <property type="molecule type" value="Genomic_DNA"/>
</dbReference>
<evidence type="ECO:0000256" key="1">
    <source>
        <dbReference type="SAM" id="Phobius"/>
    </source>
</evidence>
<dbReference type="RefSeq" id="WP_203551910.1">
    <property type="nucleotide sequence ID" value="NZ_JACAOD020000001.1"/>
</dbReference>
<feature type="transmembrane region" description="Helical" evidence="1">
    <location>
        <begin position="12"/>
        <end position="34"/>
    </location>
</feature>
<protein>
    <recommendedName>
        <fullName evidence="4">Effector</fullName>
    </recommendedName>
</protein>
<keyword evidence="1" id="KW-0472">Membrane</keyword>
<keyword evidence="3" id="KW-1185">Reference proteome</keyword>
<evidence type="ECO:0008006" key="4">
    <source>
        <dbReference type="Google" id="ProtNLM"/>
    </source>
</evidence>
<evidence type="ECO:0000313" key="3">
    <source>
        <dbReference type="Proteomes" id="UP001195571"/>
    </source>
</evidence>
<dbReference type="Proteomes" id="UP001195571">
    <property type="component" value="Unassembled WGS sequence"/>
</dbReference>
<gene>
    <name evidence="2" type="ORF">CHTY_000065</name>
</gene>
<keyword evidence="1" id="KW-1133">Transmembrane helix</keyword>